<reference evidence="1" key="1">
    <citation type="journal article" date="2020" name="Nature">
        <title>Giant virus diversity and host interactions through global metagenomics.</title>
        <authorList>
            <person name="Schulz F."/>
            <person name="Roux S."/>
            <person name="Paez-Espino D."/>
            <person name="Jungbluth S."/>
            <person name="Walsh D.A."/>
            <person name="Denef V.J."/>
            <person name="McMahon K.D."/>
            <person name="Konstantinidis K.T."/>
            <person name="Eloe-Fadrosh E.A."/>
            <person name="Kyrpides N.C."/>
            <person name="Woyke T."/>
        </authorList>
    </citation>
    <scope>NUCLEOTIDE SEQUENCE</scope>
    <source>
        <strain evidence="1">GVMAG-M-3300023174-130</strain>
    </source>
</reference>
<dbReference type="Pfam" id="PF09504">
    <property type="entry name" value="RE_Bsp6I"/>
    <property type="match status" value="1"/>
</dbReference>
<accession>A0A6C0DAA7</accession>
<dbReference type="EMBL" id="MN739551">
    <property type="protein sequence ID" value="QHT12859.1"/>
    <property type="molecule type" value="Genomic_DNA"/>
</dbReference>
<dbReference type="InterPro" id="IPR019037">
    <property type="entry name" value="Restrct_endonuc_II_Bsp6I"/>
</dbReference>
<organism evidence="1">
    <name type="scientific">viral metagenome</name>
    <dbReference type="NCBI Taxonomy" id="1070528"/>
    <lineage>
        <taxon>unclassified sequences</taxon>
        <taxon>metagenomes</taxon>
        <taxon>organismal metagenomes</taxon>
    </lineage>
</organism>
<protein>
    <submittedName>
        <fullName evidence="1">Uncharacterized protein</fullName>
    </submittedName>
</protein>
<sequence>MKDNYDKETLTIRFNNFKTSYKSDQELIDKGLPIRHQNTPEDISENMTKEIIKNKEGDDSCVWCKGVDKKHGLTGDLYSNKYDKKSPIEVKSFTSNGPSQFGPDKKFGVLYFLDLRKWLDDEIVLWKVNLNHSSDEFKNIKVNKKQTLGEQLLEGRRPHISWDKIYPQISEFCEKIYEGTFENIFLKI</sequence>
<name>A0A6C0DAA7_9ZZZZ</name>
<proteinExistence type="predicted"/>
<evidence type="ECO:0000313" key="1">
    <source>
        <dbReference type="EMBL" id="QHT12859.1"/>
    </source>
</evidence>
<dbReference type="AlphaFoldDB" id="A0A6C0DAA7"/>